<evidence type="ECO:0000256" key="5">
    <source>
        <dbReference type="ARBA" id="ARBA00022777"/>
    </source>
</evidence>
<evidence type="ECO:0000256" key="3">
    <source>
        <dbReference type="ARBA" id="ARBA00022679"/>
    </source>
</evidence>
<feature type="compositionally biased region" description="Low complexity" evidence="7">
    <location>
        <begin position="536"/>
        <end position="548"/>
    </location>
</feature>
<keyword evidence="8" id="KW-0812">Transmembrane</keyword>
<dbReference type="Gene3D" id="3.30.565.10">
    <property type="entry name" value="Histidine kinase-like ATPase, C-terminal domain"/>
    <property type="match status" value="1"/>
</dbReference>
<dbReference type="EMBL" id="AP018786">
    <property type="protein sequence ID" value="BBF22937.1"/>
    <property type="molecule type" value="Genomic_DNA"/>
</dbReference>
<evidence type="ECO:0000259" key="9">
    <source>
        <dbReference type="PROSITE" id="PS50109"/>
    </source>
</evidence>
<dbReference type="SUPFAM" id="SSF53850">
    <property type="entry name" value="Periplasmic binding protein-like II"/>
    <property type="match status" value="1"/>
</dbReference>
<organism evidence="10 11">
    <name type="scientific">Sutterella megalosphaeroides</name>
    <dbReference type="NCBI Taxonomy" id="2494234"/>
    <lineage>
        <taxon>Bacteria</taxon>
        <taxon>Pseudomonadati</taxon>
        <taxon>Pseudomonadota</taxon>
        <taxon>Betaproteobacteria</taxon>
        <taxon>Burkholderiales</taxon>
        <taxon>Sutterellaceae</taxon>
        <taxon>Sutterella</taxon>
    </lineage>
</organism>
<evidence type="ECO:0000256" key="1">
    <source>
        <dbReference type="ARBA" id="ARBA00000085"/>
    </source>
</evidence>
<evidence type="ECO:0000256" key="8">
    <source>
        <dbReference type="SAM" id="Phobius"/>
    </source>
</evidence>
<protein>
    <recommendedName>
        <fullName evidence="2">histidine kinase</fullName>
        <ecNumber evidence="2">2.7.13.3</ecNumber>
    </recommendedName>
</protein>
<comment type="catalytic activity">
    <reaction evidence="1">
        <text>ATP + protein L-histidine = ADP + protein N-phospho-L-histidine.</text>
        <dbReference type="EC" id="2.7.13.3"/>
    </reaction>
</comment>
<dbReference type="Gene3D" id="3.40.190.10">
    <property type="entry name" value="Periplasmic binding protein-like II"/>
    <property type="match status" value="1"/>
</dbReference>
<dbReference type="Proteomes" id="UP000271003">
    <property type="component" value="Chromosome"/>
</dbReference>
<accession>A0A2Z6IBE7</accession>
<dbReference type="GO" id="GO:0004673">
    <property type="term" value="F:protein histidine kinase activity"/>
    <property type="evidence" value="ECO:0007669"/>
    <property type="project" value="UniProtKB-EC"/>
</dbReference>
<dbReference type="AlphaFoldDB" id="A0A2Z6IBE7"/>
<dbReference type="Pfam" id="PF12974">
    <property type="entry name" value="Phosphonate-bd"/>
    <property type="match status" value="1"/>
</dbReference>
<reference evidence="10 11" key="1">
    <citation type="journal article" date="2018" name="Int. J. Syst. Evol. Microbiol.">
        <title>Mesosutterella multiformis gen. nov., sp. nov., a member of the family Sutterellaceae and Sutterella megalosphaeroides sp. nov., isolated from human faeces.</title>
        <authorList>
            <person name="Sakamoto M."/>
            <person name="Ikeyama N."/>
            <person name="Kunihiro T."/>
            <person name="Iino T."/>
            <person name="Yuki M."/>
            <person name="Ohkuma M."/>
        </authorList>
    </citation>
    <scope>NUCLEOTIDE SEQUENCE [LARGE SCALE GENOMIC DNA]</scope>
    <source>
        <strain evidence="10 11">6FBBBH3</strain>
    </source>
</reference>
<dbReference type="InterPro" id="IPR036890">
    <property type="entry name" value="HATPase_C_sf"/>
</dbReference>
<evidence type="ECO:0000256" key="7">
    <source>
        <dbReference type="SAM" id="MobiDB-lite"/>
    </source>
</evidence>
<dbReference type="InterPro" id="IPR003594">
    <property type="entry name" value="HATPase_dom"/>
</dbReference>
<dbReference type="Gene3D" id="1.10.287.130">
    <property type="match status" value="1"/>
</dbReference>
<dbReference type="SMART" id="SM00387">
    <property type="entry name" value="HATPase_c"/>
    <property type="match status" value="1"/>
</dbReference>
<dbReference type="PANTHER" id="PTHR44936:SF10">
    <property type="entry name" value="SENSOR PROTEIN RSTB"/>
    <property type="match status" value="1"/>
</dbReference>
<feature type="transmembrane region" description="Helical" evidence="8">
    <location>
        <begin position="335"/>
        <end position="354"/>
    </location>
</feature>
<keyword evidence="4" id="KW-0547">Nucleotide-binding</keyword>
<name>A0A2Z6IBE7_9BURK</name>
<dbReference type="SUPFAM" id="SSF55874">
    <property type="entry name" value="ATPase domain of HSP90 chaperone/DNA topoisomerase II/histidine kinase"/>
    <property type="match status" value="1"/>
</dbReference>
<dbReference type="InterPro" id="IPR050980">
    <property type="entry name" value="2C_sensor_his_kinase"/>
</dbReference>
<keyword evidence="11" id="KW-1185">Reference proteome</keyword>
<dbReference type="GO" id="GO:0005524">
    <property type="term" value="F:ATP binding"/>
    <property type="evidence" value="ECO:0007669"/>
    <property type="project" value="UniProtKB-KW"/>
</dbReference>
<proteinExistence type="predicted"/>
<keyword evidence="8" id="KW-1133">Transmembrane helix</keyword>
<evidence type="ECO:0000313" key="11">
    <source>
        <dbReference type="Proteomes" id="UP000271003"/>
    </source>
</evidence>
<evidence type="ECO:0000256" key="6">
    <source>
        <dbReference type="ARBA" id="ARBA00022840"/>
    </source>
</evidence>
<dbReference type="PROSITE" id="PS50109">
    <property type="entry name" value="HIS_KIN"/>
    <property type="match status" value="1"/>
</dbReference>
<dbReference type="InterPro" id="IPR005467">
    <property type="entry name" value="His_kinase_dom"/>
</dbReference>
<keyword evidence="8" id="KW-0472">Membrane</keyword>
<gene>
    <name evidence="10" type="ORF">SUTMEG_08280</name>
</gene>
<evidence type="ECO:0000256" key="2">
    <source>
        <dbReference type="ARBA" id="ARBA00012438"/>
    </source>
</evidence>
<dbReference type="PANTHER" id="PTHR44936">
    <property type="entry name" value="SENSOR PROTEIN CREC"/>
    <property type="match status" value="1"/>
</dbReference>
<sequence>MRPNISFPFPVVRGLTAALIVAVLGLAAPSELFSSPCTVPSEDDKDDTVVLGVLKPLPGHDDLTYQPGETNVVNETLDYLQRALPHRRTDVRYYSPAELAEAVKARTVSFALMSSGQYVELTRYGLYPLASLKTARYPNPNRVSGALFVARADRGDLSTLEDMAGLRAGYNYKGNFINYQIPRARIARAGFDPDTFFGKEVFTDNHPRRILDLLLEDRIDVGVFRVCELEALVEREPTLAGKFRAVAAVGDEGEVCKRSTELYPGWTMTVTAGVDPAWTSELTEVLLRMPPSVDGGVSWSIATEFGRVNEVFREIKEGPYRYLRAWTLQRIVHEYGAILVALLVGLGFWVWHWLNVERLAQERARHLSDAYLALQNSAEAAERAEARLAALSRIGVLNGLSGIFAHEMGQPLSAIGYRVQAVKATVRRLVLSADEEPMRERILENVRAVESLNERAGRILEKVRDYAKGRASKRGPVRIDLLFEAVLKELGKGRELSGRTLKVRAFPALTVVGDELELHFALLNVLKNAFEAAEADSSSASPSPQGASADEDARAPTRSPGLVEVSLTSEAGEAVLVCTNDGPLVDEKSLEAYLSPFGSRKKNGIGLGILLVRSIVEAHGGRARFEPRSRGGLVVTLKLPLYAVREKSHER</sequence>
<keyword evidence="5 10" id="KW-0418">Kinase</keyword>
<dbReference type="Pfam" id="PF02518">
    <property type="entry name" value="HATPase_c"/>
    <property type="match status" value="1"/>
</dbReference>
<feature type="region of interest" description="Disordered" evidence="7">
    <location>
        <begin position="536"/>
        <end position="560"/>
    </location>
</feature>
<evidence type="ECO:0000256" key="4">
    <source>
        <dbReference type="ARBA" id="ARBA00022741"/>
    </source>
</evidence>
<evidence type="ECO:0000313" key="10">
    <source>
        <dbReference type="EMBL" id="BBF22937.1"/>
    </source>
</evidence>
<dbReference type="OrthoDB" id="9764522at2"/>
<dbReference type="EC" id="2.7.13.3" evidence="2"/>
<keyword evidence="6" id="KW-0067">ATP-binding</keyword>
<feature type="domain" description="Histidine kinase" evidence="9">
    <location>
        <begin position="403"/>
        <end position="643"/>
    </location>
</feature>
<keyword evidence="3" id="KW-0808">Transferase</keyword>
<dbReference type="KEGG" id="sutt:SUTMEG_08280"/>